<evidence type="ECO:0000313" key="1">
    <source>
        <dbReference type="EMBL" id="OOZ35389.1"/>
    </source>
</evidence>
<reference evidence="1 2" key="1">
    <citation type="submission" date="2016-11" db="EMBL/GenBank/DDBJ databases">
        <title>Mixed transmission modes and dynamic genome evolution in an obligate animal-bacterial symbiosis.</title>
        <authorList>
            <person name="Russell S.L."/>
            <person name="Corbett-Detig R.B."/>
            <person name="Cavanaugh C.M."/>
        </authorList>
    </citation>
    <scope>NUCLEOTIDE SEQUENCE [LARGE SCALE GENOMIC DNA]</scope>
    <source>
        <strain evidence="1">Se-Cadez</strain>
    </source>
</reference>
<sequence>MHIVSIFLSVFIRRNIWFALYWAIEKLQGYIYTAADVAVAGMRVIQALCLVRTMRQVLQEQQQVDDCLISTLIKWVQINQEQFSH</sequence>
<accession>A0A1T2KRA4</accession>
<comment type="caution">
    <text evidence="1">The sequence shown here is derived from an EMBL/GenBank/DDBJ whole genome shotgun (WGS) entry which is preliminary data.</text>
</comment>
<evidence type="ECO:0000313" key="2">
    <source>
        <dbReference type="Proteomes" id="UP000190896"/>
    </source>
</evidence>
<protein>
    <submittedName>
        <fullName evidence="1">Uncharacterized protein</fullName>
    </submittedName>
</protein>
<proteinExistence type="predicted"/>
<gene>
    <name evidence="1" type="ORF">BOW51_11430</name>
</gene>
<name>A0A1T2KRA4_9GAMM</name>
<keyword evidence="2" id="KW-1185">Reference proteome</keyword>
<dbReference type="Proteomes" id="UP000190896">
    <property type="component" value="Unassembled WGS sequence"/>
</dbReference>
<dbReference type="EMBL" id="MPRJ01000094">
    <property type="protein sequence ID" value="OOZ35389.1"/>
    <property type="molecule type" value="Genomic_DNA"/>
</dbReference>
<dbReference type="AlphaFoldDB" id="A0A1T2KRA4"/>
<organism evidence="1 2">
    <name type="scientific">Solemya velesiana gill symbiont</name>
    <dbReference type="NCBI Taxonomy" id="1918948"/>
    <lineage>
        <taxon>Bacteria</taxon>
        <taxon>Pseudomonadati</taxon>
        <taxon>Pseudomonadota</taxon>
        <taxon>Gammaproteobacteria</taxon>
        <taxon>sulfur-oxidizing symbionts</taxon>
    </lineage>
</organism>